<gene>
    <name evidence="5" type="ORF">CDV49_03895</name>
</gene>
<keyword evidence="1 3" id="KW-0597">Phosphoprotein</keyword>
<dbReference type="PROSITE" id="PS50110">
    <property type="entry name" value="RESPONSE_REGULATORY"/>
    <property type="match status" value="1"/>
</dbReference>
<sequence>MRRDVLLIEDEPHIAEAIRYILARDGWEVAAHADGASAMTAILARSPLLVILDVMLPGRSGFDILKDMRDDPATRAIPVLMLTARSQLKDRELAERLGASRFVAKPFSNADMLAAVRDLAGG</sequence>
<evidence type="ECO:0000256" key="2">
    <source>
        <dbReference type="ARBA" id="ARBA00023012"/>
    </source>
</evidence>
<dbReference type="AlphaFoldDB" id="A0A212AEQ1"/>
<accession>A0A212AEQ1</accession>
<keyword evidence="6" id="KW-1185">Reference proteome</keyword>
<dbReference type="SUPFAM" id="SSF52172">
    <property type="entry name" value="CheY-like"/>
    <property type="match status" value="1"/>
</dbReference>
<feature type="domain" description="Response regulatory" evidence="4">
    <location>
        <begin position="4"/>
        <end position="120"/>
    </location>
</feature>
<dbReference type="PANTHER" id="PTHR44591:SF14">
    <property type="entry name" value="PROTEIN PILG"/>
    <property type="match status" value="1"/>
</dbReference>
<reference evidence="5 6" key="1">
    <citation type="submission" date="2016-12" db="EMBL/GenBank/DDBJ databases">
        <title>Comparison of Traditional DNA-DNA Hybridization with In Silico Genomic Analysis.</title>
        <authorList>
            <person name="Nicholson A.C."/>
            <person name="Humrighouse B.W."/>
            <person name="Graziano J."/>
            <person name="Lasker B."/>
            <person name="Whitney A.M."/>
            <person name="Mcquiston J.R."/>
        </authorList>
    </citation>
    <scope>NUCLEOTIDE SEQUENCE [LARGE SCALE GENOMIC DNA]</scope>
    <source>
        <strain evidence="5 6">H2240</strain>
    </source>
</reference>
<evidence type="ECO:0000259" key="4">
    <source>
        <dbReference type="PROSITE" id="PS50110"/>
    </source>
</evidence>
<dbReference type="GO" id="GO:0000160">
    <property type="term" value="P:phosphorelay signal transduction system"/>
    <property type="evidence" value="ECO:0007669"/>
    <property type="project" value="UniProtKB-KW"/>
</dbReference>
<feature type="modified residue" description="4-aspartylphosphate" evidence="3">
    <location>
        <position position="53"/>
    </location>
</feature>
<evidence type="ECO:0000313" key="6">
    <source>
        <dbReference type="Proteomes" id="UP000196878"/>
    </source>
</evidence>
<dbReference type="Proteomes" id="UP000196878">
    <property type="component" value="Unassembled WGS sequence"/>
</dbReference>
<protein>
    <submittedName>
        <fullName evidence="5">Two-component system response regulator</fullName>
    </submittedName>
</protein>
<dbReference type="InterPro" id="IPR011006">
    <property type="entry name" value="CheY-like_superfamily"/>
</dbReference>
<dbReference type="Pfam" id="PF00072">
    <property type="entry name" value="Response_reg"/>
    <property type="match status" value="1"/>
</dbReference>
<dbReference type="InterPro" id="IPR050595">
    <property type="entry name" value="Bact_response_regulator"/>
</dbReference>
<evidence type="ECO:0000256" key="1">
    <source>
        <dbReference type="ARBA" id="ARBA00022553"/>
    </source>
</evidence>
<dbReference type="InterPro" id="IPR001789">
    <property type="entry name" value="Sig_transdc_resp-reg_receiver"/>
</dbReference>
<dbReference type="Gene3D" id="3.40.50.2300">
    <property type="match status" value="1"/>
</dbReference>
<keyword evidence="2" id="KW-0902">Two-component regulatory system</keyword>
<evidence type="ECO:0000256" key="3">
    <source>
        <dbReference type="PROSITE-ProRule" id="PRU00169"/>
    </source>
</evidence>
<name>A0A212AEQ1_9RHOB</name>
<dbReference type="PANTHER" id="PTHR44591">
    <property type="entry name" value="STRESS RESPONSE REGULATOR PROTEIN 1"/>
    <property type="match status" value="1"/>
</dbReference>
<dbReference type="EMBL" id="NIPW01000006">
    <property type="protein sequence ID" value="OWJ79932.1"/>
    <property type="molecule type" value="Genomic_DNA"/>
</dbReference>
<organism evidence="5 6">
    <name type="scientific">Haematobacter genomosp. 1</name>
    <dbReference type="NCBI Taxonomy" id="366618"/>
    <lineage>
        <taxon>Bacteria</taxon>
        <taxon>Pseudomonadati</taxon>
        <taxon>Pseudomonadota</taxon>
        <taxon>Alphaproteobacteria</taxon>
        <taxon>Rhodobacterales</taxon>
        <taxon>Paracoccaceae</taxon>
        <taxon>Haematobacter</taxon>
    </lineage>
</organism>
<comment type="caution">
    <text evidence="5">The sequence shown here is derived from an EMBL/GenBank/DDBJ whole genome shotgun (WGS) entry which is preliminary data.</text>
</comment>
<dbReference type="SMART" id="SM00448">
    <property type="entry name" value="REC"/>
    <property type="match status" value="1"/>
</dbReference>
<dbReference type="RefSeq" id="WP_088214266.1">
    <property type="nucleotide sequence ID" value="NZ_NIPW01000006.1"/>
</dbReference>
<dbReference type="CDD" id="cd17574">
    <property type="entry name" value="REC_OmpR"/>
    <property type="match status" value="1"/>
</dbReference>
<dbReference type="OrthoDB" id="9801602at2"/>
<evidence type="ECO:0000313" key="5">
    <source>
        <dbReference type="EMBL" id="OWJ79932.1"/>
    </source>
</evidence>
<proteinExistence type="predicted"/>